<reference evidence="11 12" key="1">
    <citation type="submission" date="2016-12" db="EMBL/GenBank/DDBJ databases">
        <title>Diversity of luminous bacteria.</title>
        <authorList>
            <person name="Yoshizawa S."/>
            <person name="Kogure K."/>
        </authorList>
    </citation>
    <scope>NUCLEOTIDE SEQUENCE [LARGE SCALE GENOMIC DNA]</scope>
    <source>
        <strain evidence="11 12">SA4-48</strain>
    </source>
</reference>
<dbReference type="GO" id="GO:0004309">
    <property type="term" value="F:exopolyphosphatase activity"/>
    <property type="evidence" value="ECO:0007669"/>
    <property type="project" value="TreeGrafter"/>
</dbReference>
<dbReference type="Gene3D" id="3.40.1210.10">
    <property type="entry name" value="Survival protein SurE-like phosphatase/nucleotidase"/>
    <property type="match status" value="1"/>
</dbReference>
<comment type="catalytic activity">
    <reaction evidence="1 9">
        <text>a ribonucleoside 5'-phosphate + H2O = a ribonucleoside + phosphate</text>
        <dbReference type="Rhea" id="RHEA:12484"/>
        <dbReference type="ChEBI" id="CHEBI:15377"/>
        <dbReference type="ChEBI" id="CHEBI:18254"/>
        <dbReference type="ChEBI" id="CHEBI:43474"/>
        <dbReference type="ChEBI" id="CHEBI:58043"/>
        <dbReference type="EC" id="3.1.3.5"/>
    </reaction>
</comment>
<dbReference type="InterPro" id="IPR030048">
    <property type="entry name" value="SurE"/>
</dbReference>
<evidence type="ECO:0000256" key="4">
    <source>
        <dbReference type="ARBA" id="ARBA00011062"/>
    </source>
</evidence>
<dbReference type="Pfam" id="PF01975">
    <property type="entry name" value="SurE"/>
    <property type="match status" value="1"/>
</dbReference>
<dbReference type="EC" id="3.1.3.5" evidence="9"/>
<dbReference type="SUPFAM" id="SSF64167">
    <property type="entry name" value="SurE-like"/>
    <property type="match status" value="1"/>
</dbReference>
<organism evidence="11 12">
    <name type="scientific">Psychrosphaera saromensis</name>
    <dbReference type="NCBI Taxonomy" id="716813"/>
    <lineage>
        <taxon>Bacteria</taxon>
        <taxon>Pseudomonadati</taxon>
        <taxon>Pseudomonadota</taxon>
        <taxon>Gammaproteobacteria</taxon>
        <taxon>Alteromonadales</taxon>
        <taxon>Pseudoalteromonadaceae</taxon>
        <taxon>Psychrosphaera</taxon>
    </lineage>
</organism>
<evidence type="ECO:0000259" key="10">
    <source>
        <dbReference type="Pfam" id="PF01975"/>
    </source>
</evidence>
<feature type="binding site" evidence="9">
    <location>
        <position position="39"/>
    </location>
    <ligand>
        <name>a divalent metal cation</name>
        <dbReference type="ChEBI" id="CHEBI:60240"/>
    </ligand>
</feature>
<feature type="domain" description="Survival protein SurE-like phosphatase/nucleotidase" evidence="10">
    <location>
        <begin position="3"/>
        <end position="183"/>
    </location>
</feature>
<dbReference type="HAMAP" id="MF_00060">
    <property type="entry name" value="SurE"/>
    <property type="match status" value="1"/>
</dbReference>
<evidence type="ECO:0000256" key="7">
    <source>
        <dbReference type="ARBA" id="ARBA00022741"/>
    </source>
</evidence>
<dbReference type="InterPro" id="IPR036523">
    <property type="entry name" value="SurE-like_sf"/>
</dbReference>
<keyword evidence="5 9" id="KW-0963">Cytoplasm</keyword>
<dbReference type="NCBIfam" id="NF001489">
    <property type="entry name" value="PRK00346.1-3"/>
    <property type="match status" value="1"/>
</dbReference>
<evidence type="ECO:0000256" key="3">
    <source>
        <dbReference type="ARBA" id="ARBA00004496"/>
    </source>
</evidence>
<feature type="binding site" evidence="9">
    <location>
        <position position="8"/>
    </location>
    <ligand>
        <name>a divalent metal cation</name>
        <dbReference type="ChEBI" id="CHEBI:60240"/>
    </ligand>
</feature>
<name>A0A2S7UTK8_9GAMM</name>
<keyword evidence="6 9" id="KW-0479">Metal-binding</keyword>
<dbReference type="NCBIfam" id="NF001490">
    <property type="entry name" value="PRK00346.1-4"/>
    <property type="match status" value="1"/>
</dbReference>
<dbReference type="RefSeq" id="WP_105051758.1">
    <property type="nucleotide sequence ID" value="NZ_BMYG01000003.1"/>
</dbReference>
<keyword evidence="8 9" id="KW-0378">Hydrolase</keyword>
<dbReference type="InterPro" id="IPR002828">
    <property type="entry name" value="SurE-like_Pase/nucleotidase"/>
</dbReference>
<dbReference type="GO" id="GO:0008254">
    <property type="term" value="F:3'-nucleotidase activity"/>
    <property type="evidence" value="ECO:0007669"/>
    <property type="project" value="TreeGrafter"/>
</dbReference>
<evidence type="ECO:0000256" key="6">
    <source>
        <dbReference type="ARBA" id="ARBA00022723"/>
    </source>
</evidence>
<evidence type="ECO:0000256" key="1">
    <source>
        <dbReference type="ARBA" id="ARBA00000815"/>
    </source>
</evidence>
<evidence type="ECO:0000313" key="11">
    <source>
        <dbReference type="EMBL" id="PQJ53277.1"/>
    </source>
</evidence>
<accession>A0A2S7UTK8</accession>
<evidence type="ECO:0000256" key="9">
    <source>
        <dbReference type="HAMAP-Rule" id="MF_00060"/>
    </source>
</evidence>
<protein>
    <recommendedName>
        <fullName evidence="9">5'-nucleotidase SurE</fullName>
        <ecNumber evidence="9">3.1.3.5</ecNumber>
    </recommendedName>
    <alternativeName>
        <fullName evidence="9">Nucleoside 5'-monophosphate phosphohydrolase</fullName>
    </alternativeName>
</protein>
<dbReference type="EMBL" id="MSCH01000003">
    <property type="protein sequence ID" value="PQJ53277.1"/>
    <property type="molecule type" value="Genomic_DNA"/>
</dbReference>
<gene>
    <name evidence="9" type="primary">surE</name>
    <name evidence="11" type="ORF">BTO11_06075</name>
</gene>
<dbReference type="OrthoDB" id="9780815at2"/>
<comment type="subcellular location">
    <subcellularLocation>
        <location evidence="3 9">Cytoplasm</location>
    </subcellularLocation>
</comment>
<evidence type="ECO:0000256" key="2">
    <source>
        <dbReference type="ARBA" id="ARBA00001946"/>
    </source>
</evidence>
<dbReference type="GO" id="GO:0008253">
    <property type="term" value="F:5'-nucleotidase activity"/>
    <property type="evidence" value="ECO:0007669"/>
    <property type="project" value="UniProtKB-UniRule"/>
</dbReference>
<evidence type="ECO:0000256" key="8">
    <source>
        <dbReference type="ARBA" id="ARBA00022801"/>
    </source>
</evidence>
<sequence length="251" mass="27054">MNILVSNDDGVFAPGLDALYQELSKLGKVTVVAPDRNHSGASSSLTLINPLRVQQHANGFYSVNGTPTDCVHLAISQLMDEAPDIVVAGVNHGANLGDDTFYSGTVAAAAEGRHLGLPAVAMSLASHDDANLVCAAKVAKQVVENLIAHPIPSDQILNVNVPDVSFEQLQGFKVTRLGSRHKAELMQKQQDPWGRDIYWYGKLGQELDATQGTDFHAINNNKVSITPLKIDMTAFESIENVSDWAEKLKSN</sequence>
<dbReference type="GO" id="GO:0000166">
    <property type="term" value="F:nucleotide binding"/>
    <property type="evidence" value="ECO:0007669"/>
    <property type="project" value="UniProtKB-KW"/>
</dbReference>
<feature type="binding site" evidence="9">
    <location>
        <position position="9"/>
    </location>
    <ligand>
        <name>a divalent metal cation</name>
        <dbReference type="ChEBI" id="CHEBI:60240"/>
    </ligand>
</feature>
<dbReference type="PANTHER" id="PTHR30457">
    <property type="entry name" value="5'-NUCLEOTIDASE SURE"/>
    <property type="match status" value="1"/>
</dbReference>
<dbReference type="AlphaFoldDB" id="A0A2S7UTK8"/>
<comment type="function">
    <text evidence="9">Nucleotidase that shows phosphatase activity on nucleoside 5'-monophosphates.</text>
</comment>
<comment type="cofactor">
    <cofactor evidence="2">
        <name>Mg(2+)</name>
        <dbReference type="ChEBI" id="CHEBI:18420"/>
    </cofactor>
</comment>
<dbReference type="Proteomes" id="UP000239007">
    <property type="component" value="Unassembled WGS sequence"/>
</dbReference>
<keyword evidence="7 9" id="KW-0547">Nucleotide-binding</keyword>
<comment type="similarity">
    <text evidence="4 9">Belongs to the SurE nucleotidase family.</text>
</comment>
<dbReference type="GO" id="GO:0005737">
    <property type="term" value="C:cytoplasm"/>
    <property type="evidence" value="ECO:0007669"/>
    <property type="project" value="UniProtKB-SubCell"/>
</dbReference>
<dbReference type="PANTHER" id="PTHR30457:SF12">
    <property type="entry name" value="5'_3'-NUCLEOTIDASE SURE"/>
    <property type="match status" value="1"/>
</dbReference>
<feature type="binding site" evidence="9">
    <location>
        <position position="91"/>
    </location>
    <ligand>
        <name>a divalent metal cation</name>
        <dbReference type="ChEBI" id="CHEBI:60240"/>
    </ligand>
</feature>
<dbReference type="FunFam" id="3.40.1210.10:FF:000001">
    <property type="entry name" value="5'/3'-nucleotidase SurE"/>
    <property type="match status" value="1"/>
</dbReference>
<evidence type="ECO:0000256" key="5">
    <source>
        <dbReference type="ARBA" id="ARBA00022490"/>
    </source>
</evidence>
<comment type="cofactor">
    <cofactor evidence="9">
        <name>a divalent metal cation</name>
        <dbReference type="ChEBI" id="CHEBI:60240"/>
    </cofactor>
    <text evidence="9">Binds 1 divalent metal cation per subunit.</text>
</comment>
<proteinExistence type="inferred from homology"/>
<comment type="caution">
    <text evidence="11">The sequence shown here is derived from an EMBL/GenBank/DDBJ whole genome shotgun (WGS) entry which is preliminary data.</text>
</comment>
<evidence type="ECO:0000313" key="12">
    <source>
        <dbReference type="Proteomes" id="UP000239007"/>
    </source>
</evidence>
<dbReference type="GO" id="GO:0046872">
    <property type="term" value="F:metal ion binding"/>
    <property type="evidence" value="ECO:0007669"/>
    <property type="project" value="UniProtKB-UniRule"/>
</dbReference>
<dbReference type="NCBIfam" id="TIGR00087">
    <property type="entry name" value="surE"/>
    <property type="match status" value="1"/>
</dbReference>
<keyword evidence="12" id="KW-1185">Reference proteome</keyword>